<evidence type="ECO:0000313" key="3">
    <source>
        <dbReference type="Proteomes" id="UP000248806"/>
    </source>
</evidence>
<gene>
    <name evidence="2" type="ORF">EI42_00175</name>
</gene>
<dbReference type="OrthoDB" id="159723at2"/>
<evidence type="ECO:0000256" key="1">
    <source>
        <dbReference type="SAM" id="Phobius"/>
    </source>
</evidence>
<proteinExistence type="predicted"/>
<feature type="transmembrane region" description="Helical" evidence="1">
    <location>
        <begin position="134"/>
        <end position="153"/>
    </location>
</feature>
<comment type="caution">
    <text evidence="2">The sequence shown here is derived from an EMBL/GenBank/DDBJ whole genome shotgun (WGS) entry which is preliminary data.</text>
</comment>
<accession>A0A326UDJ2</accession>
<feature type="transmembrane region" description="Helical" evidence="1">
    <location>
        <begin position="79"/>
        <end position="98"/>
    </location>
</feature>
<keyword evidence="1" id="KW-0812">Transmembrane</keyword>
<keyword evidence="1" id="KW-1133">Transmembrane helix</keyword>
<feature type="transmembrane region" description="Helical" evidence="1">
    <location>
        <begin position="250"/>
        <end position="268"/>
    </location>
</feature>
<keyword evidence="3" id="KW-1185">Reference proteome</keyword>
<name>A0A326UDJ2_THEHA</name>
<protein>
    <submittedName>
        <fullName evidence="2">Uncharacterized protein</fullName>
    </submittedName>
</protein>
<feature type="transmembrane region" description="Helical" evidence="1">
    <location>
        <begin position="226"/>
        <end position="244"/>
    </location>
</feature>
<reference evidence="2 3" key="1">
    <citation type="submission" date="2018-06" db="EMBL/GenBank/DDBJ databases">
        <title>Genomic Encyclopedia of Archaeal and Bacterial Type Strains, Phase II (KMG-II): from individual species to whole genera.</title>
        <authorList>
            <person name="Goeker M."/>
        </authorList>
    </citation>
    <scope>NUCLEOTIDE SEQUENCE [LARGE SCALE GENOMIC DNA]</scope>
    <source>
        <strain evidence="2 3">ATCC BAA-1881</strain>
    </source>
</reference>
<dbReference type="EMBL" id="QKUF01000001">
    <property type="protein sequence ID" value="PZW36005.1"/>
    <property type="molecule type" value="Genomic_DNA"/>
</dbReference>
<dbReference type="AlphaFoldDB" id="A0A326UDJ2"/>
<organism evidence="2 3">
    <name type="scientific">Thermosporothrix hazakensis</name>
    <dbReference type="NCBI Taxonomy" id="644383"/>
    <lineage>
        <taxon>Bacteria</taxon>
        <taxon>Bacillati</taxon>
        <taxon>Chloroflexota</taxon>
        <taxon>Ktedonobacteria</taxon>
        <taxon>Ktedonobacterales</taxon>
        <taxon>Thermosporotrichaceae</taxon>
        <taxon>Thermosporothrix</taxon>
    </lineage>
</organism>
<feature type="transmembrane region" description="Helical" evidence="1">
    <location>
        <begin position="196"/>
        <end position="214"/>
    </location>
</feature>
<keyword evidence="1" id="KW-0472">Membrane</keyword>
<feature type="transmembrane region" description="Helical" evidence="1">
    <location>
        <begin position="165"/>
        <end position="184"/>
    </location>
</feature>
<evidence type="ECO:0000313" key="2">
    <source>
        <dbReference type="EMBL" id="PZW36005.1"/>
    </source>
</evidence>
<feature type="transmembrane region" description="Helical" evidence="1">
    <location>
        <begin position="105"/>
        <end position="128"/>
    </location>
</feature>
<dbReference type="Proteomes" id="UP000248806">
    <property type="component" value="Unassembled WGS sequence"/>
</dbReference>
<dbReference type="RefSeq" id="WP_111317748.1">
    <property type="nucleotide sequence ID" value="NZ_BIFX01000001.1"/>
</dbReference>
<sequence>MADSILDSNRYQQQEAAAQLEENAASRGTSRGSGRTGIIWTPRFIISFSVIAILWLSCAGVIAHSWLNGYRFFRSDNRFLLGQTALLLVVWAVFFFVSRRSWGKLAAVFGIVWSAFLVAGAAIKYFVLPVDGSVGIYLDTMSSVALLGAFVCLSLNRVPVRRWDTIFFGLALIGSILLFFYRFWKFPEEARTLENMEAVVSTLAIYLSICVWWLRPSCWRFQPGPALLFGMVAVLTVMVGKIHSHPELVFFFQQTVYLVMLLGQLRLIQGELKQ</sequence>
<feature type="transmembrane region" description="Helical" evidence="1">
    <location>
        <begin position="44"/>
        <end position="67"/>
    </location>
</feature>